<dbReference type="eggNOG" id="COG2050">
    <property type="taxonomic scope" value="Bacteria"/>
</dbReference>
<comment type="caution">
    <text evidence="2">The sequence shown here is derived from an EMBL/GenBank/DDBJ whole genome shotgun (WGS) entry which is preliminary data.</text>
</comment>
<reference evidence="2 3" key="1">
    <citation type="submission" date="2014-08" db="EMBL/GenBank/DDBJ databases">
        <title>Porphyromonas cangingivalis strain:COT-109_OH1386 Genome sequencing.</title>
        <authorList>
            <person name="Wallis C."/>
            <person name="Deusch O."/>
            <person name="O'Flynn C."/>
            <person name="Davis I."/>
            <person name="Jospin G."/>
            <person name="Darling A.E."/>
            <person name="Coil D.A."/>
            <person name="Alexiev A."/>
            <person name="Horsfall A."/>
            <person name="Kirkwood N."/>
            <person name="Harris S."/>
            <person name="Eisen J.A."/>
        </authorList>
    </citation>
    <scope>NUCLEOTIDE SEQUENCE [LARGE SCALE GENOMIC DNA]</scope>
    <source>
        <strain evidence="3">COT-109 OH1386</strain>
    </source>
</reference>
<dbReference type="GO" id="GO:0016790">
    <property type="term" value="F:thiolester hydrolase activity"/>
    <property type="evidence" value="ECO:0007669"/>
    <property type="project" value="UniProtKB-ARBA"/>
</dbReference>
<protein>
    <submittedName>
        <fullName evidence="2">Thioesterase</fullName>
    </submittedName>
</protein>
<dbReference type="Proteomes" id="UP000030125">
    <property type="component" value="Unassembled WGS sequence"/>
</dbReference>
<dbReference type="RefSeq" id="WP_036850877.1">
    <property type="nucleotide sequence ID" value="NZ_JQJD01000010.1"/>
</dbReference>
<dbReference type="PANTHER" id="PTHR47260:SF1">
    <property type="entry name" value="UPF0644 PROTEIN PB2B4.06"/>
    <property type="match status" value="1"/>
</dbReference>
<proteinExistence type="predicted"/>
<evidence type="ECO:0000313" key="2">
    <source>
        <dbReference type="EMBL" id="KGN82522.1"/>
    </source>
</evidence>
<dbReference type="InterPro" id="IPR006683">
    <property type="entry name" value="Thioestr_dom"/>
</dbReference>
<accession>A0A0A2EXW1</accession>
<dbReference type="OrthoDB" id="9792301at2"/>
<organism evidence="2 3">
    <name type="scientific">Porphyromonas cangingivalis</name>
    <dbReference type="NCBI Taxonomy" id="36874"/>
    <lineage>
        <taxon>Bacteria</taxon>
        <taxon>Pseudomonadati</taxon>
        <taxon>Bacteroidota</taxon>
        <taxon>Bacteroidia</taxon>
        <taxon>Bacteroidales</taxon>
        <taxon>Porphyromonadaceae</taxon>
        <taxon>Porphyromonas</taxon>
    </lineage>
</organism>
<dbReference type="STRING" id="36874.HQ34_05320"/>
<dbReference type="InterPro" id="IPR052061">
    <property type="entry name" value="PTE-AB_protein"/>
</dbReference>
<dbReference type="EMBL" id="JQJD01000010">
    <property type="protein sequence ID" value="KGN82522.1"/>
    <property type="molecule type" value="Genomic_DNA"/>
</dbReference>
<dbReference type="InterPro" id="IPR029069">
    <property type="entry name" value="HotDog_dom_sf"/>
</dbReference>
<dbReference type="Pfam" id="PF03061">
    <property type="entry name" value="4HBT"/>
    <property type="match status" value="1"/>
</dbReference>
<dbReference type="CDD" id="cd03443">
    <property type="entry name" value="PaaI_thioesterase"/>
    <property type="match status" value="1"/>
</dbReference>
<dbReference type="SUPFAM" id="SSF54637">
    <property type="entry name" value="Thioesterase/thiol ester dehydrase-isomerase"/>
    <property type="match status" value="1"/>
</dbReference>
<dbReference type="PANTHER" id="PTHR47260">
    <property type="entry name" value="UPF0644 PROTEIN PB2B4.06"/>
    <property type="match status" value="1"/>
</dbReference>
<evidence type="ECO:0000259" key="1">
    <source>
        <dbReference type="Pfam" id="PF03061"/>
    </source>
</evidence>
<name>A0A0A2EXW1_PORCN</name>
<sequence>MDKKAFQEYYPSEFSHCFGCGWGNEHGLHVKSYWCDEDAGETIAYFRPEEHHTGGFPGNVYGGLIAAILDCHGNGTAAAAGYKHVGREMGTLPALRYVTANLNVNYRLPTPIGVELELRGKVLEVTDRKVSMALSVWANGQETVSATMVSVLLPVTSR</sequence>
<dbReference type="Gene3D" id="3.10.129.10">
    <property type="entry name" value="Hotdog Thioesterase"/>
    <property type="match status" value="1"/>
</dbReference>
<dbReference type="AlphaFoldDB" id="A0A0A2EXW1"/>
<gene>
    <name evidence="2" type="ORF">HQ35_02940</name>
</gene>
<feature type="domain" description="Thioesterase" evidence="1">
    <location>
        <begin position="58"/>
        <end position="144"/>
    </location>
</feature>
<evidence type="ECO:0000313" key="3">
    <source>
        <dbReference type="Proteomes" id="UP000030125"/>
    </source>
</evidence>
<keyword evidence="3" id="KW-1185">Reference proteome</keyword>